<evidence type="ECO:0000313" key="2">
    <source>
        <dbReference type="EMBL" id="USJ21130.1"/>
    </source>
</evidence>
<feature type="coiled-coil region" evidence="1">
    <location>
        <begin position="54"/>
        <end position="81"/>
    </location>
</feature>
<accession>A0A9Q9D7F6</accession>
<sequence length="116" mass="13682">MIDQFKNYKLAIDTAFPKVMGYDGFLEPYFDGIPILRQIDEYKLNQMFSESNTLAEFKTKIEQALEEEEKEQQLADEIYAKYTVDGDICNIKPEWFSDSKDKEILKKNTSEEFINE</sequence>
<evidence type="ECO:0000256" key="1">
    <source>
        <dbReference type="SAM" id="Coils"/>
    </source>
</evidence>
<dbReference type="AlphaFoldDB" id="A0A9Q9D7F6"/>
<dbReference type="KEGG" id="lfo:LMK00_03770"/>
<dbReference type="Proteomes" id="UP001056730">
    <property type="component" value="Chromosome"/>
</dbReference>
<reference evidence="2" key="1">
    <citation type="journal article" date="2022" name="Front. Microbiol.">
        <title>Feed Insects as a Reservoir of Granadaene-Producing Lactococci.</title>
        <authorList>
            <person name="Neuzil-Bunesova V."/>
            <person name="Ramirez Garcia A."/>
            <person name="Modrackova N."/>
            <person name="Makovska M."/>
            <person name="Sabolova M."/>
            <person name="Sproer C."/>
            <person name="Bunk B."/>
            <person name="Blom J."/>
            <person name="Schwab C."/>
        </authorList>
    </citation>
    <scope>NUCLEOTIDE SEQUENCE</scope>
    <source>
        <strain evidence="2">I4/6O</strain>
    </source>
</reference>
<keyword evidence="1" id="KW-0175">Coiled coil</keyword>
<dbReference type="RefSeq" id="WP_252170250.1">
    <property type="nucleotide sequence ID" value="NZ_CP086395.1"/>
</dbReference>
<protein>
    <submittedName>
        <fullName evidence="2">Uncharacterized protein</fullName>
    </submittedName>
</protein>
<name>A0A9Q9D7F6_9LACT</name>
<dbReference type="EMBL" id="CP086395">
    <property type="protein sequence ID" value="USJ21130.1"/>
    <property type="molecule type" value="Genomic_DNA"/>
</dbReference>
<proteinExistence type="predicted"/>
<organism evidence="2 3">
    <name type="scientific">Lactococcus formosensis</name>
    <dbReference type="NCBI Taxonomy" id="1281486"/>
    <lineage>
        <taxon>Bacteria</taxon>
        <taxon>Bacillati</taxon>
        <taxon>Bacillota</taxon>
        <taxon>Bacilli</taxon>
        <taxon>Lactobacillales</taxon>
        <taxon>Streptococcaceae</taxon>
        <taxon>Lactococcus</taxon>
    </lineage>
</organism>
<evidence type="ECO:0000313" key="3">
    <source>
        <dbReference type="Proteomes" id="UP001056730"/>
    </source>
</evidence>
<gene>
    <name evidence="2" type="ORF">LMK00_03770</name>
</gene>